<evidence type="ECO:0000256" key="15">
    <source>
        <dbReference type="HAMAP-Rule" id="MF_01485"/>
    </source>
</evidence>
<dbReference type="InterPro" id="IPR011604">
    <property type="entry name" value="PDDEXK-like_dom_sf"/>
</dbReference>
<dbReference type="GO" id="GO:0016887">
    <property type="term" value="F:ATP hydrolysis activity"/>
    <property type="evidence" value="ECO:0007669"/>
    <property type="project" value="RHEA"/>
</dbReference>
<evidence type="ECO:0000256" key="4">
    <source>
        <dbReference type="ARBA" id="ARBA00022763"/>
    </source>
</evidence>
<dbReference type="CDD" id="cd17932">
    <property type="entry name" value="DEXQc_UvrD"/>
    <property type="match status" value="1"/>
</dbReference>
<dbReference type="SUPFAM" id="SSF52540">
    <property type="entry name" value="P-loop containing nucleoside triphosphate hydrolases"/>
    <property type="match status" value="1"/>
</dbReference>
<dbReference type="InterPro" id="IPR000212">
    <property type="entry name" value="DNA_helicase_UvrD/REP"/>
</dbReference>
<dbReference type="GO" id="GO:0003677">
    <property type="term" value="F:DNA binding"/>
    <property type="evidence" value="ECO:0007669"/>
    <property type="project" value="UniProtKB-UniRule"/>
</dbReference>
<dbReference type="EC" id="3.1.11.5" evidence="15"/>
<evidence type="ECO:0000256" key="8">
    <source>
        <dbReference type="ARBA" id="ARBA00022840"/>
    </source>
</evidence>
<name>A0A1H5MLX1_9MICO</name>
<organism evidence="20 21">
    <name type="scientific">Ruania alba</name>
    <dbReference type="NCBI Taxonomy" id="648782"/>
    <lineage>
        <taxon>Bacteria</taxon>
        <taxon>Bacillati</taxon>
        <taxon>Actinomycetota</taxon>
        <taxon>Actinomycetes</taxon>
        <taxon>Micrococcales</taxon>
        <taxon>Ruaniaceae</taxon>
        <taxon>Ruania</taxon>
    </lineage>
</organism>
<evidence type="ECO:0000256" key="6">
    <source>
        <dbReference type="ARBA" id="ARBA00022806"/>
    </source>
</evidence>
<evidence type="ECO:0000256" key="11">
    <source>
        <dbReference type="ARBA" id="ARBA00023204"/>
    </source>
</evidence>
<protein>
    <recommendedName>
        <fullName evidence="15">RecBCD enzyme subunit RecB</fullName>
        <ecNumber evidence="15">3.1.11.5</ecNumber>
        <ecNumber evidence="15">5.6.2.4</ecNumber>
    </recommendedName>
    <alternativeName>
        <fullName evidence="15">DNA 3'-5' helicase subunit RecB</fullName>
    </alternativeName>
    <alternativeName>
        <fullName evidence="15">Exonuclease V subunit RecB</fullName>
        <shortName evidence="15">ExoV subunit RecB</shortName>
    </alternativeName>
    <alternativeName>
        <fullName evidence="15">Helicase/nuclease RecBCD subunit RecB</fullName>
    </alternativeName>
</protein>
<feature type="region of interest" description="DNA-binding and helicase activity, interacts with RecC" evidence="15">
    <location>
        <begin position="1"/>
        <end position="751"/>
    </location>
</feature>
<evidence type="ECO:0000256" key="1">
    <source>
        <dbReference type="ARBA" id="ARBA00022722"/>
    </source>
</evidence>
<comment type="catalytic activity">
    <reaction evidence="13 15">
        <text>Couples ATP hydrolysis with the unwinding of duplex DNA by translocating in the 3'-5' direction.</text>
        <dbReference type="EC" id="5.6.2.4"/>
    </reaction>
</comment>
<evidence type="ECO:0000259" key="18">
    <source>
        <dbReference type="PROSITE" id="PS51198"/>
    </source>
</evidence>
<evidence type="ECO:0000256" key="16">
    <source>
        <dbReference type="PROSITE-ProRule" id="PRU00560"/>
    </source>
</evidence>
<dbReference type="PROSITE" id="PS51217">
    <property type="entry name" value="UVRD_HELICASE_CTER"/>
    <property type="match status" value="1"/>
</dbReference>
<dbReference type="GO" id="GO:0009338">
    <property type="term" value="C:exodeoxyribonuclease V complex"/>
    <property type="evidence" value="ECO:0007669"/>
    <property type="project" value="TreeGrafter"/>
</dbReference>
<evidence type="ECO:0000259" key="19">
    <source>
        <dbReference type="PROSITE" id="PS51217"/>
    </source>
</evidence>
<keyword evidence="5 15" id="KW-0378">Hydrolase</keyword>
<dbReference type="GO" id="GO:0008854">
    <property type="term" value="F:exodeoxyribonuclease V activity"/>
    <property type="evidence" value="ECO:0007669"/>
    <property type="project" value="UniProtKB-EC"/>
</dbReference>
<feature type="binding site" evidence="16">
    <location>
        <begin position="36"/>
        <end position="43"/>
    </location>
    <ligand>
        <name>ATP</name>
        <dbReference type="ChEBI" id="CHEBI:30616"/>
    </ligand>
</feature>
<keyword evidence="2" id="KW-0479">Metal-binding</keyword>
<dbReference type="EC" id="5.6.2.4" evidence="15"/>
<dbReference type="PROSITE" id="PS51198">
    <property type="entry name" value="UVRD_HELICASE_ATP_BIND"/>
    <property type="match status" value="1"/>
</dbReference>
<keyword evidence="12 15" id="KW-0413">Isomerase</keyword>
<feature type="region of interest" description="Disordered" evidence="17">
    <location>
        <begin position="820"/>
        <end position="855"/>
    </location>
</feature>
<comment type="domain">
    <text evidence="15">The N-terminal DNA-binding domain is a ssDNA-dependent ATPase and has ATP-dependent 3'-5' helicase function. This domain interacts with RecC.</text>
</comment>
<evidence type="ECO:0000256" key="2">
    <source>
        <dbReference type="ARBA" id="ARBA00022723"/>
    </source>
</evidence>
<sequence>MNQTQPTGQVRGAMAPGPATFDVHGPLPEGTTVLEASAGTGKTFTIAALTARYVAEGVAELRDLMLVTFGRAATSELRDRVRERLVSTERALRSADPAASEDPLVAQLADVDADELDRRRARLARALSQLDAATITTTHGFCQQMLTALGIAADVDPAATFVADVADLVQEVTDDLYIQEFSNEKKPRLNPDELYALGRAAVSDHGAELEPKGEDNSDLGTLRYRLAVAVRAETERRKRVGHLMDYDDLLVLLRDALRDPVHGPAAAQRVRDRYRVVMVDEFQDTDPVQWEILRTAFHRHRTLVLIGDPKQAIYAFRGADVLAYLDAKHDAVATATLGTNWRSDAPLLEALHTVLGGAALGHDQITVGPVEAAHREHRFDGGPALRLRQVTREALGVRPGKDPYVGDARSFIAADTAADIVSRLGSTQVQEDGHWRALQPGDVAVLTRTNAQAEQVRAELSARGVPAVVSGLSSVFATPAAREWLTLLDALEQPGSHGRASALALTPFIGWDARRLATADDTDRDRLAETVRTWARLLTTRGVAALHEAVTRGGVAERLMATTTGERRLTDLRHVGEVLHTVAVTEGLGAAALTGWLRRRIREATRDFEEERSRRLETDAAAVQVVTVHASKGLEFGVVYVPFGWDRFESATPSILGFHADDGRRILHVGGPGSQLYREARERYQREDRGEDLRLLYVALTRARHQVVAHWVPSRNTAKGPLTRVLLGGRDLGGAPAVAAEPGAMRDDTVTDAFETIAGRSGGTIAAEVAPMEPSRARWEQPVREQPELSVAHLDRLPDVSWRRASYTALTAAAHQAHAAPAGDAARGETGVLSEPEDAGVLDEPGSADGDAGEDSVLAGVSAAPDAPGLDLPSPMANQPAGAAFGTLVHEVLEYADTAAADLDAELLARCRAASSARVDGLDVDSLASGLGTVMRTPLGPLAGGRTLAEFDPRTGSPSWSSSSRSPAEISGRTVRVTGALRGRRPHCTTSLTCSRPTSNRATCSRRIRRCCAPSPPNRRAPRSCGGISPARSTRCCGARRQRYEPSCEFPRLRLQVEPPRRARRRPDRARLPAGRRRECHAAGALSAAVAAVPGGAAPVPAMAAARI</sequence>
<keyword evidence="10 15" id="KW-0238">DNA-binding</keyword>
<evidence type="ECO:0000256" key="13">
    <source>
        <dbReference type="ARBA" id="ARBA00034617"/>
    </source>
</evidence>
<dbReference type="Gene3D" id="1.10.486.10">
    <property type="entry name" value="PCRA, domain 4"/>
    <property type="match status" value="1"/>
</dbReference>
<reference evidence="21" key="1">
    <citation type="submission" date="2016-10" db="EMBL/GenBank/DDBJ databases">
        <authorList>
            <person name="Varghese N."/>
            <person name="Submissions S."/>
        </authorList>
    </citation>
    <scope>NUCLEOTIDE SEQUENCE [LARGE SCALE GENOMIC DNA]</scope>
    <source>
        <strain evidence="21">DSM 21368</strain>
    </source>
</reference>
<evidence type="ECO:0000256" key="9">
    <source>
        <dbReference type="ARBA" id="ARBA00022842"/>
    </source>
</evidence>
<dbReference type="InterPro" id="IPR011335">
    <property type="entry name" value="Restrct_endonuc-II-like"/>
</dbReference>
<dbReference type="InterPro" id="IPR014017">
    <property type="entry name" value="DNA_helicase_UvrD-like_C"/>
</dbReference>
<dbReference type="EMBL" id="FNTX01000002">
    <property type="protein sequence ID" value="SEE89398.1"/>
    <property type="molecule type" value="Genomic_DNA"/>
</dbReference>
<evidence type="ECO:0000256" key="5">
    <source>
        <dbReference type="ARBA" id="ARBA00022801"/>
    </source>
</evidence>
<dbReference type="STRING" id="648782.SAMN04488554_3435"/>
<comment type="subunit">
    <text evidence="15">Heterotrimer of RecB, RecC and RecD. All subunits contribute to DNA-binding. Interacts with RecA.</text>
</comment>
<dbReference type="GO" id="GO:0043138">
    <property type="term" value="F:3'-5' DNA helicase activity"/>
    <property type="evidence" value="ECO:0007669"/>
    <property type="project" value="UniProtKB-UniRule"/>
</dbReference>
<dbReference type="RefSeq" id="WP_245708920.1">
    <property type="nucleotide sequence ID" value="NZ_FNTX01000002.1"/>
</dbReference>
<keyword evidence="7 15" id="KW-0269">Exonuclease</keyword>
<feature type="domain" description="UvrD-like helicase ATP-binding" evidence="18">
    <location>
        <begin position="15"/>
        <end position="344"/>
    </location>
</feature>
<dbReference type="Proteomes" id="UP000199220">
    <property type="component" value="Unassembled WGS sequence"/>
</dbReference>
<dbReference type="GO" id="GO:0000724">
    <property type="term" value="P:double-strand break repair via homologous recombination"/>
    <property type="evidence" value="ECO:0007669"/>
    <property type="project" value="UniProtKB-UniRule"/>
</dbReference>
<dbReference type="Pfam" id="PF13361">
    <property type="entry name" value="UvrD_C"/>
    <property type="match status" value="1"/>
</dbReference>
<evidence type="ECO:0000313" key="21">
    <source>
        <dbReference type="Proteomes" id="UP000199220"/>
    </source>
</evidence>
<comment type="catalytic activity">
    <reaction evidence="15">
        <text>Exonucleolytic cleavage (in the presence of ATP) in either 5'- to 3'- or 3'- to 5'-direction to yield 5'-phosphooligonucleotides.</text>
        <dbReference type="EC" id="3.1.11.5"/>
    </reaction>
</comment>
<accession>A0A1H5MLX1</accession>
<dbReference type="AlphaFoldDB" id="A0A1H5MLX1"/>
<comment type="catalytic activity">
    <reaction evidence="14 15">
        <text>ATP + H2O = ADP + phosphate + H(+)</text>
        <dbReference type="Rhea" id="RHEA:13065"/>
        <dbReference type="ChEBI" id="CHEBI:15377"/>
        <dbReference type="ChEBI" id="CHEBI:15378"/>
        <dbReference type="ChEBI" id="CHEBI:30616"/>
        <dbReference type="ChEBI" id="CHEBI:43474"/>
        <dbReference type="ChEBI" id="CHEBI:456216"/>
        <dbReference type="EC" id="5.6.2.4"/>
    </reaction>
</comment>
<feature type="region of interest" description="Disordered" evidence="17">
    <location>
        <begin position="951"/>
        <end position="971"/>
    </location>
</feature>
<feature type="compositionally biased region" description="Low complexity" evidence="17">
    <location>
        <begin position="957"/>
        <end position="967"/>
    </location>
</feature>
<evidence type="ECO:0000313" key="20">
    <source>
        <dbReference type="EMBL" id="SEE89398.1"/>
    </source>
</evidence>
<evidence type="ECO:0000256" key="3">
    <source>
        <dbReference type="ARBA" id="ARBA00022741"/>
    </source>
</evidence>
<comment type="domain">
    <text evidence="15">The C-terminal domain has nuclease activity and interacts with RecD. It interacts with RecA, facilitating its loading onto ssDNA.</text>
</comment>
<dbReference type="GO" id="GO:0046872">
    <property type="term" value="F:metal ion binding"/>
    <property type="evidence" value="ECO:0007669"/>
    <property type="project" value="UniProtKB-KW"/>
</dbReference>
<keyword evidence="21" id="KW-1185">Reference proteome</keyword>
<dbReference type="Gene3D" id="3.90.320.10">
    <property type="match status" value="1"/>
</dbReference>
<dbReference type="SUPFAM" id="SSF52980">
    <property type="entry name" value="Restriction endonuclease-like"/>
    <property type="match status" value="1"/>
</dbReference>
<dbReference type="PANTHER" id="PTHR11070:SF23">
    <property type="entry name" value="RECBCD ENZYME SUBUNIT RECB"/>
    <property type="match status" value="1"/>
</dbReference>
<dbReference type="InterPro" id="IPR014016">
    <property type="entry name" value="UvrD-like_ATP-bd"/>
</dbReference>
<dbReference type="Pfam" id="PF00580">
    <property type="entry name" value="UvrD-helicase"/>
    <property type="match status" value="1"/>
</dbReference>
<comment type="caution">
    <text evidence="15">Lacks conserved residue(s) required for the propagation of feature annotation.</text>
</comment>
<dbReference type="HAMAP" id="MF_01485">
    <property type="entry name" value="RecB"/>
    <property type="match status" value="1"/>
</dbReference>
<dbReference type="GO" id="GO:0005829">
    <property type="term" value="C:cytosol"/>
    <property type="evidence" value="ECO:0007669"/>
    <property type="project" value="TreeGrafter"/>
</dbReference>
<dbReference type="PANTHER" id="PTHR11070">
    <property type="entry name" value="UVRD / RECB / PCRA DNA HELICASE FAMILY MEMBER"/>
    <property type="match status" value="1"/>
</dbReference>
<feature type="domain" description="UvrD-like helicase C-terminal" evidence="19">
    <location>
        <begin position="368"/>
        <end position="633"/>
    </location>
</feature>
<evidence type="ECO:0000256" key="12">
    <source>
        <dbReference type="ARBA" id="ARBA00023235"/>
    </source>
</evidence>
<dbReference type="Gene3D" id="3.40.50.300">
    <property type="entry name" value="P-loop containing nucleotide triphosphate hydrolases"/>
    <property type="match status" value="2"/>
</dbReference>
<gene>
    <name evidence="15" type="primary">recB</name>
    <name evidence="20" type="ORF">SAMN04488554_3435</name>
</gene>
<evidence type="ECO:0000256" key="7">
    <source>
        <dbReference type="ARBA" id="ARBA00022839"/>
    </source>
</evidence>
<dbReference type="InterPro" id="IPR027417">
    <property type="entry name" value="P-loop_NTPase"/>
</dbReference>
<comment type="similarity">
    <text evidence="15">Belongs to the helicase family. UvrD subfamily.</text>
</comment>
<keyword evidence="4 15" id="KW-0227">DNA damage</keyword>
<keyword evidence="3 15" id="KW-0547">Nucleotide-binding</keyword>
<keyword evidence="11 15" id="KW-0234">DNA repair</keyword>
<dbReference type="InterPro" id="IPR004586">
    <property type="entry name" value="RecB"/>
</dbReference>
<keyword evidence="8 15" id="KW-0067">ATP-binding</keyword>
<keyword evidence="9" id="KW-0460">Magnesium</keyword>
<dbReference type="GO" id="GO:0005524">
    <property type="term" value="F:ATP binding"/>
    <property type="evidence" value="ECO:0007669"/>
    <property type="project" value="UniProtKB-UniRule"/>
</dbReference>
<keyword evidence="6 15" id="KW-0347">Helicase</keyword>
<evidence type="ECO:0000256" key="10">
    <source>
        <dbReference type="ARBA" id="ARBA00023125"/>
    </source>
</evidence>
<evidence type="ECO:0000256" key="17">
    <source>
        <dbReference type="SAM" id="MobiDB-lite"/>
    </source>
</evidence>
<feature type="region of interest" description="Nuclease activity, interacts with RecD and RecA" evidence="15">
    <location>
        <begin position="801"/>
        <end position="1108"/>
    </location>
</feature>
<evidence type="ECO:0000256" key="14">
    <source>
        <dbReference type="ARBA" id="ARBA00048988"/>
    </source>
</evidence>
<proteinExistence type="inferred from homology"/>
<comment type="function">
    <text evidence="15">A helicase/nuclease that prepares dsDNA breaks (DSB) for recombinational DNA repair. Binds to DSBs and unwinds DNA via a highly rapid and processive ATP-dependent bidirectional helicase activity. Unwinds dsDNA until it encounters a Chi (crossover hotspot instigator) sequence from the 3' direction. Cuts ssDNA a few nucleotides 3' to the Chi site. The properties and activities of the enzyme are changed at Chi. The Chi-altered holoenzyme produces a long 3'-ssDNA overhang and facilitates RecA-binding to the ssDNA for homologous DNA recombination and repair. Holoenzyme degrades any linearized DNA that is unable to undergo homologous recombination. In the holoenzyme this subunit contributes ATPase, 3'-5' helicase, exonuclease activity and loads RecA onto ssDNA.</text>
</comment>
<comment type="miscellaneous">
    <text evidence="15">In the RecBCD complex, RecB has a slow 3'-5' helicase, an exonuclease activity and loads RecA onto ssDNA, RecD has a fast 5'-3' helicase activity, while RecC stimulates the ATPase and processivity of the RecB helicase and contributes to recognition of the Chi site.</text>
</comment>
<keyword evidence="1 15" id="KW-0540">Nuclease</keyword>